<dbReference type="SUPFAM" id="SSF55961">
    <property type="entry name" value="Bet v1-like"/>
    <property type="match status" value="1"/>
</dbReference>
<dbReference type="PANTHER" id="PTHR36166:SF1">
    <property type="entry name" value="SRPBCC DOMAIN-CONTAINING PROTEIN"/>
    <property type="match status" value="1"/>
</dbReference>
<dbReference type="RefSeq" id="XP_003047814.1">
    <property type="nucleotide sequence ID" value="XM_003047768.1"/>
</dbReference>
<feature type="compositionally biased region" description="Pro residues" evidence="1">
    <location>
        <begin position="176"/>
        <end position="187"/>
    </location>
</feature>
<proteinExistence type="predicted"/>
<sequence>MGQTQTMIAEIEIQASPETVRSVFMDFSRYKEWNKWKVEPADASKRPDELQPKDKLKVDLGTMKFSPTLLQNSTDAFEWHGNLWPIFSGKHEFTWQPSSKTPGGTTFRQKEDFTGLLAFLMAPGRSSSKKSLDNWEKFNADLKKEVERSHAQTRRDGLASLDGPDASSLLEKFQQPSPPVETLPPET</sequence>
<dbReference type="Gene3D" id="3.30.530.20">
    <property type="match status" value="1"/>
</dbReference>
<evidence type="ECO:0000313" key="2">
    <source>
        <dbReference type="EMBL" id="EEU42101.1"/>
    </source>
</evidence>
<dbReference type="EMBL" id="GG698906">
    <property type="protein sequence ID" value="EEU42101.1"/>
    <property type="molecule type" value="Genomic_DNA"/>
</dbReference>
<name>C7Z225_FUSV7</name>
<dbReference type="eggNOG" id="ENOG502S64G">
    <property type="taxonomic scope" value="Eukaryota"/>
</dbReference>
<dbReference type="GeneID" id="9671599"/>
<evidence type="ECO:0000313" key="3">
    <source>
        <dbReference type="Proteomes" id="UP000005206"/>
    </source>
</evidence>
<organism evidence="2 3">
    <name type="scientific">Fusarium vanettenii (strain ATCC MYA-4622 / CBS 123669 / FGSC 9596 / NRRL 45880 / 77-13-4)</name>
    <name type="common">Fusarium solani subsp. pisi</name>
    <dbReference type="NCBI Taxonomy" id="660122"/>
    <lineage>
        <taxon>Eukaryota</taxon>
        <taxon>Fungi</taxon>
        <taxon>Dikarya</taxon>
        <taxon>Ascomycota</taxon>
        <taxon>Pezizomycotina</taxon>
        <taxon>Sordariomycetes</taxon>
        <taxon>Hypocreomycetidae</taxon>
        <taxon>Hypocreales</taxon>
        <taxon>Nectriaceae</taxon>
        <taxon>Fusarium</taxon>
        <taxon>Fusarium solani species complex</taxon>
        <taxon>Fusarium vanettenii</taxon>
    </lineage>
</organism>
<keyword evidence="3" id="KW-1185">Reference proteome</keyword>
<dbReference type="CDD" id="cd07822">
    <property type="entry name" value="SRPBCC_4"/>
    <property type="match status" value="1"/>
</dbReference>
<dbReference type="InParanoid" id="C7Z225"/>
<dbReference type="OMA" id="PEWHTEW"/>
<feature type="region of interest" description="Disordered" evidence="1">
    <location>
        <begin position="145"/>
        <end position="187"/>
    </location>
</feature>
<accession>C7Z225</accession>
<dbReference type="Proteomes" id="UP000005206">
    <property type="component" value="Chromosome 10"/>
</dbReference>
<evidence type="ECO:0008006" key="4">
    <source>
        <dbReference type="Google" id="ProtNLM"/>
    </source>
</evidence>
<evidence type="ECO:0000256" key="1">
    <source>
        <dbReference type="SAM" id="MobiDB-lite"/>
    </source>
</evidence>
<dbReference type="VEuPathDB" id="FungiDB:NECHADRAFT_86000"/>
<reference evidence="2 3" key="1">
    <citation type="journal article" date="2009" name="PLoS Genet.">
        <title>The genome of Nectria haematococca: contribution of supernumerary chromosomes to gene expansion.</title>
        <authorList>
            <person name="Coleman J.J."/>
            <person name="Rounsley S.D."/>
            <person name="Rodriguez-Carres M."/>
            <person name="Kuo A."/>
            <person name="Wasmann C.C."/>
            <person name="Grimwood J."/>
            <person name="Schmutz J."/>
            <person name="Taga M."/>
            <person name="White G.J."/>
            <person name="Zhou S."/>
            <person name="Schwartz D.C."/>
            <person name="Freitag M."/>
            <person name="Ma L.J."/>
            <person name="Danchin E.G."/>
            <person name="Henrissat B."/>
            <person name="Coutinho P.M."/>
            <person name="Nelson D.R."/>
            <person name="Straney D."/>
            <person name="Napoli C.A."/>
            <person name="Barker B.M."/>
            <person name="Gribskov M."/>
            <person name="Rep M."/>
            <person name="Kroken S."/>
            <person name="Molnar I."/>
            <person name="Rensing C."/>
            <person name="Kennell J.C."/>
            <person name="Zamora J."/>
            <person name="Farman M.L."/>
            <person name="Selker E.U."/>
            <person name="Salamov A."/>
            <person name="Shapiro H."/>
            <person name="Pangilinan J."/>
            <person name="Lindquist E."/>
            <person name="Lamers C."/>
            <person name="Grigoriev I.V."/>
            <person name="Geiser D.M."/>
            <person name="Covert S.F."/>
            <person name="Temporini E."/>
            <person name="Vanetten H.D."/>
        </authorList>
    </citation>
    <scope>NUCLEOTIDE SEQUENCE [LARGE SCALE GENOMIC DNA]</scope>
    <source>
        <strain evidence="3">ATCC MYA-4622 / CBS 123669 / FGSC 9596 / NRRL 45880 / 77-13-4</strain>
    </source>
</reference>
<dbReference type="InterPro" id="IPR023393">
    <property type="entry name" value="START-like_dom_sf"/>
</dbReference>
<dbReference type="OrthoDB" id="509124at2759"/>
<protein>
    <recommendedName>
        <fullName evidence="4">SRPBCC domain-containing protein</fullName>
    </recommendedName>
</protein>
<dbReference type="HOGENOM" id="CLU_069867_3_0_1"/>
<gene>
    <name evidence="2" type="ORF">NECHADRAFT_86000</name>
</gene>
<dbReference type="KEGG" id="nhe:NECHADRAFT_86000"/>
<dbReference type="PANTHER" id="PTHR36166">
    <property type="entry name" value="CHROMOSOME 9, WHOLE GENOME SHOTGUN SEQUENCE"/>
    <property type="match status" value="1"/>
</dbReference>
<feature type="compositionally biased region" description="Basic and acidic residues" evidence="1">
    <location>
        <begin position="145"/>
        <end position="157"/>
    </location>
</feature>
<dbReference type="Pfam" id="PF10604">
    <property type="entry name" value="Polyketide_cyc2"/>
    <property type="match status" value="1"/>
</dbReference>
<dbReference type="AlphaFoldDB" id="C7Z225"/>
<dbReference type="InterPro" id="IPR019587">
    <property type="entry name" value="Polyketide_cyclase/dehydratase"/>
</dbReference>